<gene>
    <name evidence="1" type="ORF">Micbo1qcDRAFT_54194</name>
</gene>
<keyword evidence="2" id="KW-1185">Reference proteome</keyword>
<sequence>MIPILQSREAVEDLIQRQWVPFDAKDKGKPRPEDFVNTFSQNLVSIFGNGPEVHGIPGHLASFRQLYENLCYVRRDVLSYDIIGDKIYLEFRTSLCLSSDPEQQVIAIQCCNVLKLGSSGRDQNLIVRVHGYYDVGPAFDRLFQLGEAASEKPLP</sequence>
<name>A0A136J7T9_9PEZI</name>
<dbReference type="InterPro" id="IPR032710">
    <property type="entry name" value="NTF2-like_dom_sf"/>
</dbReference>
<evidence type="ECO:0000313" key="2">
    <source>
        <dbReference type="Proteomes" id="UP000070501"/>
    </source>
</evidence>
<dbReference type="SUPFAM" id="SSF54427">
    <property type="entry name" value="NTF2-like"/>
    <property type="match status" value="1"/>
</dbReference>
<evidence type="ECO:0000313" key="1">
    <source>
        <dbReference type="EMBL" id="KXJ93223.1"/>
    </source>
</evidence>
<reference evidence="2" key="1">
    <citation type="submission" date="2016-02" db="EMBL/GenBank/DDBJ databases">
        <title>Draft genome sequence of Microdochium bolleyi, a fungal endophyte of beachgrass.</title>
        <authorList>
            <consortium name="DOE Joint Genome Institute"/>
            <person name="David A.S."/>
            <person name="May G."/>
            <person name="Haridas S."/>
            <person name="Lim J."/>
            <person name="Wang M."/>
            <person name="Labutti K."/>
            <person name="Lipzen A."/>
            <person name="Barry K."/>
            <person name="Grigoriev I.V."/>
        </authorList>
    </citation>
    <scope>NUCLEOTIDE SEQUENCE [LARGE SCALE GENOMIC DNA]</scope>
    <source>
        <strain evidence="2">J235TASD1</strain>
    </source>
</reference>
<evidence type="ECO:0008006" key="3">
    <source>
        <dbReference type="Google" id="ProtNLM"/>
    </source>
</evidence>
<dbReference type="OrthoDB" id="4684250at2759"/>
<organism evidence="1 2">
    <name type="scientific">Microdochium bolleyi</name>
    <dbReference type="NCBI Taxonomy" id="196109"/>
    <lineage>
        <taxon>Eukaryota</taxon>
        <taxon>Fungi</taxon>
        <taxon>Dikarya</taxon>
        <taxon>Ascomycota</taxon>
        <taxon>Pezizomycotina</taxon>
        <taxon>Sordariomycetes</taxon>
        <taxon>Xylariomycetidae</taxon>
        <taxon>Xylariales</taxon>
        <taxon>Microdochiaceae</taxon>
        <taxon>Microdochium</taxon>
    </lineage>
</organism>
<dbReference type="InParanoid" id="A0A136J7T9"/>
<protein>
    <recommendedName>
        <fullName evidence="3">SnoaL-like domain-containing protein</fullName>
    </recommendedName>
</protein>
<dbReference type="Proteomes" id="UP000070501">
    <property type="component" value="Unassembled WGS sequence"/>
</dbReference>
<proteinExistence type="predicted"/>
<dbReference type="AlphaFoldDB" id="A0A136J7T9"/>
<accession>A0A136J7T9</accession>
<dbReference type="EMBL" id="KQ964248">
    <property type="protein sequence ID" value="KXJ93223.1"/>
    <property type="molecule type" value="Genomic_DNA"/>
</dbReference>